<reference evidence="5" key="2">
    <citation type="submission" date="2025-09" db="UniProtKB">
        <authorList>
            <consortium name="Ensembl"/>
        </authorList>
    </citation>
    <scope>IDENTIFICATION</scope>
</reference>
<dbReference type="PANTHER" id="PTHR19290:SF163">
    <property type="entry name" value="BASIC HELIX-LOOP-HELIX NEURAL TRANSCRIPTION FACTOR TAP"/>
    <property type="match status" value="1"/>
</dbReference>
<feature type="domain" description="BHLH" evidence="4">
    <location>
        <begin position="101"/>
        <end position="153"/>
    </location>
</feature>
<accession>A0A8C8JEM4</accession>
<sequence length="247" mass="28163">MQPGSASTKWSKKTRDSFPLNPSCISHRMSPTLLCTSVERSVTKDAVMADISTSEVSVKPGEEFTMINTSNYRKKTTHHGDKYTNQMKPKTGLRLPRQRENRRTKANDRERHRMHNLNSALDVLRSVLPALPDDAQLTKIETLRFAHNYIWLLTETLRMADTFGQIPDHLQQHYLPASQGCVGSPTSVISPDWDSTSTSSSWHGNSADTWVDFNHGEDKKQYWDESNGFYKGGMKRFSFCILSHNQQ</sequence>
<evidence type="ECO:0000256" key="2">
    <source>
        <dbReference type="ARBA" id="ARBA00023163"/>
    </source>
</evidence>
<reference evidence="5" key="1">
    <citation type="submission" date="2025-08" db="UniProtKB">
        <authorList>
            <consortium name="Ensembl"/>
        </authorList>
    </citation>
    <scope>IDENTIFICATION</scope>
</reference>
<name>A0A8C8JEM4_ONCTS</name>
<dbReference type="GO" id="GO:0045944">
    <property type="term" value="P:positive regulation of transcription by RNA polymerase II"/>
    <property type="evidence" value="ECO:0007669"/>
    <property type="project" value="TreeGrafter"/>
</dbReference>
<dbReference type="GO" id="GO:0005634">
    <property type="term" value="C:nucleus"/>
    <property type="evidence" value="ECO:0007669"/>
    <property type="project" value="TreeGrafter"/>
</dbReference>
<evidence type="ECO:0000256" key="3">
    <source>
        <dbReference type="SAM" id="MobiDB-lite"/>
    </source>
</evidence>
<protein>
    <recommendedName>
        <fullName evidence="4">BHLH domain-containing protein</fullName>
    </recommendedName>
</protein>
<dbReference type="SMART" id="SM00353">
    <property type="entry name" value="HLH"/>
    <property type="match status" value="1"/>
</dbReference>
<dbReference type="Ensembl" id="ENSOTST00005099796.2">
    <property type="protein sequence ID" value="ENSOTSP00005091995.1"/>
    <property type="gene ID" value="ENSOTSG00005043080.2"/>
</dbReference>
<proteinExistence type="predicted"/>
<dbReference type="GeneTree" id="ENSGT00940000163077"/>
<keyword evidence="2" id="KW-0804">Transcription</keyword>
<dbReference type="Gene3D" id="4.10.280.10">
    <property type="entry name" value="Helix-loop-helix DNA-binding domain"/>
    <property type="match status" value="1"/>
</dbReference>
<gene>
    <name evidence="5" type="primary">NEUROG3</name>
</gene>
<dbReference type="InterPro" id="IPR036638">
    <property type="entry name" value="HLH_DNA-bd_sf"/>
</dbReference>
<evidence type="ECO:0000313" key="6">
    <source>
        <dbReference type="Proteomes" id="UP000694402"/>
    </source>
</evidence>
<dbReference type="InterPro" id="IPR050359">
    <property type="entry name" value="bHLH_transcription_factors"/>
</dbReference>
<evidence type="ECO:0000256" key="1">
    <source>
        <dbReference type="ARBA" id="ARBA00023015"/>
    </source>
</evidence>
<keyword evidence="6" id="KW-1185">Reference proteome</keyword>
<evidence type="ECO:0000259" key="4">
    <source>
        <dbReference type="PROSITE" id="PS50888"/>
    </source>
</evidence>
<keyword evidence="1" id="KW-0805">Transcription regulation</keyword>
<dbReference type="Pfam" id="PF00010">
    <property type="entry name" value="HLH"/>
    <property type="match status" value="1"/>
</dbReference>
<organism evidence="5 6">
    <name type="scientific">Oncorhynchus tshawytscha</name>
    <name type="common">Chinook salmon</name>
    <name type="synonym">Salmo tshawytscha</name>
    <dbReference type="NCBI Taxonomy" id="74940"/>
    <lineage>
        <taxon>Eukaryota</taxon>
        <taxon>Metazoa</taxon>
        <taxon>Chordata</taxon>
        <taxon>Craniata</taxon>
        <taxon>Vertebrata</taxon>
        <taxon>Euteleostomi</taxon>
        <taxon>Actinopterygii</taxon>
        <taxon>Neopterygii</taxon>
        <taxon>Teleostei</taxon>
        <taxon>Protacanthopterygii</taxon>
        <taxon>Salmoniformes</taxon>
        <taxon>Salmonidae</taxon>
        <taxon>Salmoninae</taxon>
        <taxon>Oncorhynchus</taxon>
    </lineage>
</organism>
<dbReference type="SUPFAM" id="SSF47459">
    <property type="entry name" value="HLH, helix-loop-helix DNA-binding domain"/>
    <property type="match status" value="1"/>
</dbReference>
<dbReference type="GO" id="GO:0000981">
    <property type="term" value="F:DNA-binding transcription factor activity, RNA polymerase II-specific"/>
    <property type="evidence" value="ECO:0007669"/>
    <property type="project" value="TreeGrafter"/>
</dbReference>
<evidence type="ECO:0000313" key="5">
    <source>
        <dbReference type="Ensembl" id="ENSOTSP00005091995.1"/>
    </source>
</evidence>
<dbReference type="Proteomes" id="UP000694402">
    <property type="component" value="Unassembled WGS sequence"/>
</dbReference>
<dbReference type="PROSITE" id="PS50888">
    <property type="entry name" value="BHLH"/>
    <property type="match status" value="1"/>
</dbReference>
<dbReference type="GO" id="GO:0070888">
    <property type="term" value="F:E-box binding"/>
    <property type="evidence" value="ECO:0007669"/>
    <property type="project" value="TreeGrafter"/>
</dbReference>
<dbReference type="InterPro" id="IPR011598">
    <property type="entry name" value="bHLH_dom"/>
</dbReference>
<dbReference type="GO" id="GO:0061564">
    <property type="term" value="P:axon development"/>
    <property type="evidence" value="ECO:0007669"/>
    <property type="project" value="TreeGrafter"/>
</dbReference>
<dbReference type="GO" id="GO:0046983">
    <property type="term" value="F:protein dimerization activity"/>
    <property type="evidence" value="ECO:0007669"/>
    <property type="project" value="InterPro"/>
</dbReference>
<dbReference type="GO" id="GO:0007423">
    <property type="term" value="P:sensory organ development"/>
    <property type="evidence" value="ECO:0007669"/>
    <property type="project" value="TreeGrafter"/>
</dbReference>
<dbReference type="AlphaFoldDB" id="A0A8C8JEM4"/>
<dbReference type="PANTHER" id="PTHR19290">
    <property type="entry name" value="BASIC HELIX-LOOP-HELIX PROTEIN NEUROGENIN-RELATED"/>
    <property type="match status" value="1"/>
</dbReference>
<feature type="region of interest" description="Disordered" evidence="3">
    <location>
        <begin position="1"/>
        <end position="20"/>
    </location>
</feature>